<proteinExistence type="inferred from homology"/>
<dbReference type="Pfam" id="PF01618">
    <property type="entry name" value="MotA_ExbB"/>
    <property type="match status" value="1"/>
</dbReference>
<keyword evidence="3 7" id="KW-0812">Transmembrane</keyword>
<gene>
    <name evidence="9" type="ORF">H9862_03970</name>
</gene>
<feature type="domain" description="MotA/TolQ/ExbB proton channel" evidence="8">
    <location>
        <begin position="105"/>
        <end position="214"/>
    </location>
</feature>
<dbReference type="PANTHER" id="PTHR30625">
    <property type="entry name" value="PROTEIN TOLQ"/>
    <property type="match status" value="1"/>
</dbReference>
<comment type="similarity">
    <text evidence="6">Belongs to the exbB/tolQ family.</text>
</comment>
<comment type="subcellular location">
    <subcellularLocation>
        <location evidence="1">Cell membrane</location>
        <topology evidence="1">Multi-pass membrane protein</topology>
    </subcellularLocation>
    <subcellularLocation>
        <location evidence="6">Membrane</location>
        <topology evidence="6">Multi-pass membrane protein</topology>
    </subcellularLocation>
</comment>
<name>A0A9D1VAR6_9BACT</name>
<evidence type="ECO:0000256" key="2">
    <source>
        <dbReference type="ARBA" id="ARBA00022475"/>
    </source>
</evidence>
<dbReference type="Proteomes" id="UP000823964">
    <property type="component" value="Unassembled WGS sequence"/>
</dbReference>
<feature type="transmembrane region" description="Helical" evidence="7">
    <location>
        <begin position="132"/>
        <end position="155"/>
    </location>
</feature>
<evidence type="ECO:0000256" key="7">
    <source>
        <dbReference type="SAM" id="Phobius"/>
    </source>
</evidence>
<evidence type="ECO:0000256" key="3">
    <source>
        <dbReference type="ARBA" id="ARBA00022692"/>
    </source>
</evidence>
<reference evidence="9" key="1">
    <citation type="journal article" date="2021" name="PeerJ">
        <title>Extensive microbial diversity within the chicken gut microbiome revealed by metagenomics and culture.</title>
        <authorList>
            <person name="Gilroy R."/>
            <person name="Ravi A."/>
            <person name="Getino M."/>
            <person name="Pursley I."/>
            <person name="Horton D.L."/>
            <person name="Alikhan N.F."/>
            <person name="Baker D."/>
            <person name="Gharbi K."/>
            <person name="Hall N."/>
            <person name="Watson M."/>
            <person name="Adriaenssens E.M."/>
            <person name="Foster-Nyarko E."/>
            <person name="Jarju S."/>
            <person name="Secka A."/>
            <person name="Antonio M."/>
            <person name="Oren A."/>
            <person name="Chaudhuri R.R."/>
            <person name="La Ragione R."/>
            <person name="Hildebrand F."/>
            <person name="Pallen M.J."/>
        </authorList>
    </citation>
    <scope>NUCLEOTIDE SEQUENCE</scope>
    <source>
        <strain evidence="9">14975</strain>
    </source>
</reference>
<keyword evidence="2" id="KW-1003">Cell membrane</keyword>
<reference evidence="9" key="2">
    <citation type="submission" date="2021-04" db="EMBL/GenBank/DDBJ databases">
        <authorList>
            <person name="Gilroy R."/>
        </authorList>
    </citation>
    <scope>NUCLEOTIDE SEQUENCE</scope>
    <source>
        <strain evidence="9">14975</strain>
    </source>
</reference>
<dbReference type="PANTHER" id="PTHR30625:SF11">
    <property type="entry name" value="MOTA_TOLQ_EXBB PROTON CHANNEL DOMAIN-CONTAINING PROTEIN"/>
    <property type="match status" value="1"/>
</dbReference>
<evidence type="ECO:0000256" key="5">
    <source>
        <dbReference type="ARBA" id="ARBA00023136"/>
    </source>
</evidence>
<evidence type="ECO:0000256" key="6">
    <source>
        <dbReference type="RuleBase" id="RU004057"/>
    </source>
</evidence>
<dbReference type="AlphaFoldDB" id="A0A9D1VAR6"/>
<feature type="transmembrane region" description="Helical" evidence="7">
    <location>
        <begin position="31"/>
        <end position="54"/>
    </location>
</feature>
<comment type="caution">
    <text evidence="9">The sequence shown here is derived from an EMBL/GenBank/DDBJ whole genome shotgun (WGS) entry which is preliminary data.</text>
</comment>
<evidence type="ECO:0000313" key="9">
    <source>
        <dbReference type="EMBL" id="HIX19743.1"/>
    </source>
</evidence>
<organism evidence="9 10">
    <name type="scientific">Candidatus Akkermansia intestinigallinarum</name>
    <dbReference type="NCBI Taxonomy" id="2838431"/>
    <lineage>
        <taxon>Bacteria</taxon>
        <taxon>Pseudomonadati</taxon>
        <taxon>Verrucomicrobiota</taxon>
        <taxon>Verrucomicrobiia</taxon>
        <taxon>Verrucomicrobiales</taxon>
        <taxon>Akkermansiaceae</taxon>
        <taxon>Akkermansia</taxon>
    </lineage>
</organism>
<evidence type="ECO:0000256" key="1">
    <source>
        <dbReference type="ARBA" id="ARBA00004651"/>
    </source>
</evidence>
<sequence length="252" mass="27894">MFTSLSDMAMLAASEGSEAWTAAQLFDKGGWLMWVLLMLSLVMVVVVFVCFWTTRQGAVLPRRMVEAVDSCIVRKDYPSILALCEKESSSFSQTVCAVIRFMQRNPKAGMDEVREVASAEASRQVSILTRQISWLSDIGSIAPMIGLLGTVWGMMKTFKELADGNFEGAKHMGMASGIYEAMITTAGGLVLAIPSMMAYVFFRSRIQKHTANMEVALTHVLSMISEIRYRDEHPALQRSRAQGAEVLVDDED</sequence>
<evidence type="ECO:0000256" key="4">
    <source>
        <dbReference type="ARBA" id="ARBA00022989"/>
    </source>
</evidence>
<protein>
    <submittedName>
        <fullName evidence="9">MotA/TolQ/ExbB proton channel family protein</fullName>
    </submittedName>
</protein>
<keyword evidence="4 7" id="KW-1133">Transmembrane helix</keyword>
<dbReference type="GO" id="GO:0005886">
    <property type="term" value="C:plasma membrane"/>
    <property type="evidence" value="ECO:0007669"/>
    <property type="project" value="UniProtKB-SubCell"/>
</dbReference>
<feature type="transmembrane region" description="Helical" evidence="7">
    <location>
        <begin position="181"/>
        <end position="202"/>
    </location>
</feature>
<keyword evidence="5 7" id="KW-0472">Membrane</keyword>
<dbReference type="InterPro" id="IPR002898">
    <property type="entry name" value="MotA_ExbB_proton_chnl"/>
</dbReference>
<keyword evidence="6" id="KW-0653">Protein transport</keyword>
<evidence type="ECO:0000313" key="10">
    <source>
        <dbReference type="Proteomes" id="UP000823964"/>
    </source>
</evidence>
<dbReference type="GO" id="GO:0017038">
    <property type="term" value="P:protein import"/>
    <property type="evidence" value="ECO:0007669"/>
    <property type="project" value="TreeGrafter"/>
</dbReference>
<dbReference type="InterPro" id="IPR050790">
    <property type="entry name" value="ExbB/TolQ_transport"/>
</dbReference>
<dbReference type="EMBL" id="DXFQ01000061">
    <property type="protein sequence ID" value="HIX19743.1"/>
    <property type="molecule type" value="Genomic_DNA"/>
</dbReference>
<evidence type="ECO:0000259" key="8">
    <source>
        <dbReference type="Pfam" id="PF01618"/>
    </source>
</evidence>
<keyword evidence="6" id="KW-0813">Transport</keyword>
<accession>A0A9D1VAR6</accession>